<name>B1ZU97_OPITP</name>
<evidence type="ECO:0000256" key="1">
    <source>
        <dbReference type="SAM" id="MobiDB-lite"/>
    </source>
</evidence>
<accession>B1ZU97</accession>
<feature type="region of interest" description="Disordered" evidence="1">
    <location>
        <begin position="67"/>
        <end position="87"/>
    </location>
</feature>
<sequence>MPYGSAKTIVAAMELGEGRTVRPEHVVSMHNAARRMGRRIMAVAFHQDGERMYRIIRIPEGLPFTAHRRARRPRRDELTGRWQPDPV</sequence>
<evidence type="ECO:0000313" key="2">
    <source>
        <dbReference type="EMBL" id="ACB76659.1"/>
    </source>
</evidence>
<gene>
    <name evidence="2" type="ordered locus">Oter_3382</name>
</gene>
<dbReference type="Proteomes" id="UP000007013">
    <property type="component" value="Chromosome"/>
</dbReference>
<proteinExistence type="predicted"/>
<evidence type="ECO:0000313" key="3">
    <source>
        <dbReference type="Proteomes" id="UP000007013"/>
    </source>
</evidence>
<organism evidence="2 3">
    <name type="scientific">Opitutus terrae (strain DSM 11246 / JCM 15787 / PB90-1)</name>
    <dbReference type="NCBI Taxonomy" id="452637"/>
    <lineage>
        <taxon>Bacteria</taxon>
        <taxon>Pseudomonadati</taxon>
        <taxon>Verrucomicrobiota</taxon>
        <taxon>Opitutia</taxon>
        <taxon>Opitutales</taxon>
        <taxon>Opitutaceae</taxon>
        <taxon>Opitutus</taxon>
    </lineage>
</organism>
<dbReference type="HOGENOM" id="CLU_2480322_0_0_0"/>
<reference evidence="2 3" key="1">
    <citation type="journal article" date="2011" name="J. Bacteriol.">
        <title>Genome sequence of the verrucomicrobium Opitutus terrae PB90-1, an abundant inhabitant of rice paddy soil ecosystems.</title>
        <authorList>
            <person name="van Passel M.W."/>
            <person name="Kant R."/>
            <person name="Palva A."/>
            <person name="Copeland A."/>
            <person name="Lucas S."/>
            <person name="Lapidus A."/>
            <person name="Glavina del Rio T."/>
            <person name="Pitluck S."/>
            <person name="Goltsman E."/>
            <person name="Clum A."/>
            <person name="Sun H."/>
            <person name="Schmutz J."/>
            <person name="Larimer F.W."/>
            <person name="Land M.L."/>
            <person name="Hauser L."/>
            <person name="Kyrpides N."/>
            <person name="Mikhailova N."/>
            <person name="Richardson P.P."/>
            <person name="Janssen P.H."/>
            <person name="de Vos W.M."/>
            <person name="Smidt H."/>
        </authorList>
    </citation>
    <scope>NUCLEOTIDE SEQUENCE [LARGE SCALE GENOMIC DNA]</scope>
    <source>
        <strain evidence="3">DSM 11246 / JCM 15787 / PB90-1</strain>
    </source>
</reference>
<dbReference type="EMBL" id="CP001032">
    <property type="protein sequence ID" value="ACB76659.1"/>
    <property type="molecule type" value="Genomic_DNA"/>
</dbReference>
<dbReference type="KEGG" id="ote:Oter_3382"/>
<dbReference type="AlphaFoldDB" id="B1ZU97"/>
<dbReference type="STRING" id="452637.Oter_3382"/>
<protein>
    <submittedName>
        <fullName evidence="2">Uncharacterized protein</fullName>
    </submittedName>
</protein>
<keyword evidence="3" id="KW-1185">Reference proteome</keyword>